<dbReference type="SMART" id="SM00388">
    <property type="entry name" value="HisKA"/>
    <property type="match status" value="1"/>
</dbReference>
<evidence type="ECO:0000256" key="2">
    <source>
        <dbReference type="ARBA" id="ARBA00012438"/>
    </source>
</evidence>
<evidence type="ECO:0000256" key="6">
    <source>
        <dbReference type="SAM" id="Coils"/>
    </source>
</evidence>
<dbReference type="PANTHER" id="PTHR43304:SF1">
    <property type="entry name" value="PAC DOMAIN-CONTAINING PROTEIN"/>
    <property type="match status" value="1"/>
</dbReference>
<dbReference type="CDD" id="cd00130">
    <property type="entry name" value="PAS"/>
    <property type="match status" value="5"/>
</dbReference>
<evidence type="ECO:0000256" key="3">
    <source>
        <dbReference type="ARBA" id="ARBA00022553"/>
    </source>
</evidence>
<dbReference type="PROSITE" id="PS50113">
    <property type="entry name" value="PAC"/>
    <property type="match status" value="2"/>
</dbReference>
<reference evidence="10 11" key="1">
    <citation type="submission" date="2016-11" db="EMBL/GenBank/DDBJ databases">
        <authorList>
            <person name="Jaros S."/>
            <person name="Januszkiewicz K."/>
            <person name="Wedrychowicz H."/>
        </authorList>
    </citation>
    <scope>NUCLEOTIDE SEQUENCE [LARGE SCALE GENOMIC DNA]</scope>
    <source>
        <strain evidence="10 11">DSM 18119</strain>
    </source>
</reference>
<dbReference type="Proteomes" id="UP000184048">
    <property type="component" value="Unassembled WGS sequence"/>
</dbReference>
<dbReference type="SMART" id="SM00387">
    <property type="entry name" value="HATPase_c"/>
    <property type="match status" value="1"/>
</dbReference>
<dbReference type="InterPro" id="IPR036097">
    <property type="entry name" value="HisK_dim/P_sf"/>
</dbReference>
<sequence>MQVKLDQVEDKLKTDEPFQRSVTILLLNQFYIVSGQWSWNLVTDKVFTSDVIINAPIQFEGTKSIIFPDDVTELHKKLSNGRVIDQLCFRIITTFGEVKQLEGNQLNVDNNTLTLEDLKNETVEQFILQAQFLKEKDNLQLISELYSKSERYTGSAIWYFNQSTNATWYSNQVFRIFELPPQSLNAHLNTFNHFIDSEERDIVVEYINKAFKLQCPLHIEFCIQTTQGKKQVLYISHWTQSQKGHNILYGTFQDITDLKTSEKEIKAVADLAGIYRQQIVFDELNASLGHWQINLLTRKVVISDNLYRLFGIKAPSIGAGLNSFINFIHHDDQELVIQANKRLLTEQVLPNIDFRITRPDGKIRYLTQKAKLLIDGDEQIIAATVQDVTVPRMLEKKVADITFRMELLSNSQKLVEDVAGLAMCVFDPESGNYNWSEQFYNLLGIKPHSIDLKKEILINHIHPQDQKIFLYEWDSVLQLKNHRFVDFRLIKKGVIHYMKADLRIQYIQDKVLLFAIVQDVSHYEHLSSRLQKQVQMVNILSENIVDRIIVTDLNNNILIWNKQCEVTYRILKDEALGKNFFDVFPMLRTEKEVALFEKVLNGEKLSFSASKSIMGNEYYDLNMLPIWDDERKEVIGIMHIVHDVTKEVLLRQSLNERLNIISSLLEASVDRVISLDNNMNYVYWNKKAEQYYGLKSEDVIGKNILETFPSFVNDPSYEQFREALKGRTVHIPATYGPKNEYFETYLIPTYDDRGEVSGILWIVHDLIKEYELQKRLVKENEVLDALNENYVELDDEYRVIYVNHNAVHFFNIEKEEILGRSILELYPDLEFSPIYLAMKKAMEEGISTIDEFISPTKKIWLNVSIAPTIDGIVVVFYEIENIKKAQKAIQETNDLLASVFNTSSNGLMLMKALRNAEHDIYDFEFVLANNMACALLKTELQGKRFCEAGNGQVMPGMFEKLTTVIITGIDFTDEFTFQFNGAKYWYCIKAMKLGESVVVSLEDVTNRKNNEQAILKHIQILQQSEQLAHMGSWEFECESNSFHWSEGMYQLFEIEPGIEVKPEIYLDYTRYKNRSKAEQLIEQIRNGKESFEELIQIIVNDKIKTLKIKGSGIKDHSGNVYKVLGVGIDISALQLAEEKILESQEMLFQTTLAVPDAINIYEVATRQTVHLNNCLAEWTGLSPDVMTEMGYSGRLQLVHVDDREKLITFNNDMHHAESNEIRTIEYRLIAYTGKIIWIRDRSKVFKRDQHKVPTHILSILQDITHEVELRNQLIERTQYAEAIIDSSVDRIMLYDQQLNIIAWNSRSAELTGVSKKHAIGKNLFELFPKIEKDELLYKAFKKALLGHYIHLPNTKSTYTDKYYERFFIPLKNEKGETYAVLNLMHDVSDTFLQKEKLSELNMILERKNKELEEKNEEITSFAFIASHDLKEPLRKLYTFSDWLLNRELENLSDTGKSYIKKMANSVRRMDMLIEDILVLTKIEADKKVLKPIDLNAILDRVTSDMKEYISEHSVEIIADSLPIINGNDNQLFYLFKNLLSNAVKFNKAGRNIIVQIGARPVEAKRLDHEKNIPGVDYQCVYFKDNGLGFDPKYSKKVFQVFQRLHDPQQYEGTGMGLAICKKIMDNHNGFITANGQLGEGAEFYCYFPSLNTSLLT</sequence>
<dbReference type="InterPro" id="IPR004358">
    <property type="entry name" value="Sig_transdc_His_kin-like_C"/>
</dbReference>
<dbReference type="InterPro" id="IPR000700">
    <property type="entry name" value="PAS-assoc_C"/>
</dbReference>
<dbReference type="PROSITE" id="PS50112">
    <property type="entry name" value="PAS"/>
    <property type="match status" value="4"/>
</dbReference>
<accession>A0A1M4YW95</accession>
<feature type="domain" description="PAS" evidence="8">
    <location>
        <begin position="657"/>
        <end position="725"/>
    </location>
</feature>
<dbReference type="PROSITE" id="PS50109">
    <property type="entry name" value="HIS_KIN"/>
    <property type="match status" value="1"/>
</dbReference>
<evidence type="ECO:0000259" key="7">
    <source>
        <dbReference type="PROSITE" id="PS50109"/>
    </source>
</evidence>
<comment type="catalytic activity">
    <reaction evidence="1">
        <text>ATP + protein L-histidine = ADP + protein N-phospho-L-histidine.</text>
        <dbReference type="EC" id="2.7.13.3"/>
    </reaction>
</comment>
<keyword evidence="5" id="KW-0418">Kinase</keyword>
<dbReference type="SMART" id="SM00091">
    <property type="entry name" value="PAS"/>
    <property type="match status" value="8"/>
</dbReference>
<dbReference type="PANTHER" id="PTHR43304">
    <property type="entry name" value="PHYTOCHROME-LIKE PROTEIN CPH1"/>
    <property type="match status" value="1"/>
</dbReference>
<dbReference type="Pfam" id="PF02518">
    <property type="entry name" value="HATPase_c"/>
    <property type="match status" value="1"/>
</dbReference>
<feature type="domain" description="PAS" evidence="8">
    <location>
        <begin position="781"/>
        <end position="845"/>
    </location>
</feature>
<dbReference type="NCBIfam" id="TIGR00229">
    <property type="entry name" value="sensory_box"/>
    <property type="match status" value="3"/>
</dbReference>
<dbReference type="InterPro" id="IPR013655">
    <property type="entry name" value="PAS_fold_3"/>
</dbReference>
<evidence type="ECO:0000256" key="1">
    <source>
        <dbReference type="ARBA" id="ARBA00000085"/>
    </source>
</evidence>
<dbReference type="InterPro" id="IPR005467">
    <property type="entry name" value="His_kinase_dom"/>
</dbReference>
<dbReference type="PRINTS" id="PR00344">
    <property type="entry name" value="BCTRLSENSOR"/>
</dbReference>
<evidence type="ECO:0000313" key="10">
    <source>
        <dbReference type="EMBL" id="SHF09772.1"/>
    </source>
</evidence>
<evidence type="ECO:0000256" key="4">
    <source>
        <dbReference type="ARBA" id="ARBA00022679"/>
    </source>
</evidence>
<evidence type="ECO:0000259" key="8">
    <source>
        <dbReference type="PROSITE" id="PS50112"/>
    </source>
</evidence>
<feature type="domain" description="PAS" evidence="8">
    <location>
        <begin position="1276"/>
        <end position="1347"/>
    </location>
</feature>
<keyword evidence="6" id="KW-0175">Coiled coil</keyword>
<dbReference type="InterPro" id="IPR035965">
    <property type="entry name" value="PAS-like_dom_sf"/>
</dbReference>
<dbReference type="EMBL" id="FQUU01000006">
    <property type="protein sequence ID" value="SHF09772.1"/>
    <property type="molecule type" value="Genomic_DNA"/>
</dbReference>
<dbReference type="InterPro" id="IPR036890">
    <property type="entry name" value="HATPase_C_sf"/>
</dbReference>
<dbReference type="InterPro" id="IPR001610">
    <property type="entry name" value="PAC"/>
</dbReference>
<protein>
    <recommendedName>
        <fullName evidence="2">histidine kinase</fullName>
        <ecNumber evidence="2">2.7.13.3</ecNumber>
    </recommendedName>
</protein>
<dbReference type="SUPFAM" id="SSF55874">
    <property type="entry name" value="ATPase domain of HSP90 chaperone/DNA topoisomerase II/histidine kinase"/>
    <property type="match status" value="1"/>
</dbReference>
<dbReference type="CDD" id="cd00082">
    <property type="entry name" value="HisKA"/>
    <property type="match status" value="1"/>
</dbReference>
<dbReference type="InterPro" id="IPR003661">
    <property type="entry name" value="HisK_dim/P_dom"/>
</dbReference>
<keyword evidence="11" id="KW-1185">Reference proteome</keyword>
<gene>
    <name evidence="10" type="ORF">SAMN02745131_01780</name>
</gene>
<feature type="domain" description="PAS" evidence="8">
    <location>
        <begin position="532"/>
        <end position="603"/>
    </location>
</feature>
<dbReference type="Gene3D" id="2.10.70.100">
    <property type="match status" value="1"/>
</dbReference>
<feature type="domain" description="PAC" evidence="9">
    <location>
        <begin position="1222"/>
        <end position="1275"/>
    </location>
</feature>
<dbReference type="SMART" id="SM00086">
    <property type="entry name" value="PAC"/>
    <property type="match status" value="3"/>
</dbReference>
<dbReference type="InterPro" id="IPR000014">
    <property type="entry name" value="PAS"/>
</dbReference>
<dbReference type="Gene3D" id="1.10.287.130">
    <property type="match status" value="1"/>
</dbReference>
<dbReference type="SUPFAM" id="SSF47384">
    <property type="entry name" value="Homodimeric domain of signal transducing histidine kinase"/>
    <property type="match status" value="1"/>
</dbReference>
<evidence type="ECO:0000256" key="5">
    <source>
        <dbReference type="ARBA" id="ARBA00022777"/>
    </source>
</evidence>
<dbReference type="InterPro" id="IPR013656">
    <property type="entry name" value="PAS_4"/>
</dbReference>
<dbReference type="InterPro" id="IPR052162">
    <property type="entry name" value="Sensor_kinase/Photoreceptor"/>
</dbReference>
<keyword evidence="4" id="KW-0808">Transferase</keyword>
<dbReference type="Gene3D" id="3.30.565.10">
    <property type="entry name" value="Histidine kinase-like ATPase, C-terminal domain"/>
    <property type="match status" value="1"/>
</dbReference>
<dbReference type="GO" id="GO:0000155">
    <property type="term" value="F:phosphorelay sensor kinase activity"/>
    <property type="evidence" value="ECO:0007669"/>
    <property type="project" value="InterPro"/>
</dbReference>
<dbReference type="Pfam" id="PF08447">
    <property type="entry name" value="PAS_3"/>
    <property type="match status" value="3"/>
</dbReference>
<feature type="coiled-coil region" evidence="6">
    <location>
        <begin position="1394"/>
        <end position="1421"/>
    </location>
</feature>
<dbReference type="Pfam" id="PF00512">
    <property type="entry name" value="HisKA"/>
    <property type="match status" value="1"/>
</dbReference>
<organism evidence="10 11">
    <name type="scientific">Flavisolibacter ginsengisoli DSM 18119</name>
    <dbReference type="NCBI Taxonomy" id="1121884"/>
    <lineage>
        <taxon>Bacteria</taxon>
        <taxon>Pseudomonadati</taxon>
        <taxon>Bacteroidota</taxon>
        <taxon>Chitinophagia</taxon>
        <taxon>Chitinophagales</taxon>
        <taxon>Chitinophagaceae</taxon>
        <taxon>Flavisolibacter</taxon>
    </lineage>
</organism>
<feature type="domain" description="Histidine kinase" evidence="7">
    <location>
        <begin position="1424"/>
        <end position="1651"/>
    </location>
</feature>
<evidence type="ECO:0000313" key="11">
    <source>
        <dbReference type="Proteomes" id="UP000184048"/>
    </source>
</evidence>
<evidence type="ECO:0000259" key="9">
    <source>
        <dbReference type="PROSITE" id="PS50113"/>
    </source>
</evidence>
<dbReference type="SUPFAM" id="SSF55785">
    <property type="entry name" value="PYP-like sensor domain (PAS domain)"/>
    <property type="match status" value="8"/>
</dbReference>
<dbReference type="Gene3D" id="3.30.450.20">
    <property type="entry name" value="PAS domain"/>
    <property type="match status" value="10"/>
</dbReference>
<dbReference type="STRING" id="1121884.SAMN02745131_01780"/>
<dbReference type="InterPro" id="IPR003594">
    <property type="entry name" value="HATPase_dom"/>
</dbReference>
<name>A0A1M4YW95_9BACT</name>
<dbReference type="Pfam" id="PF08448">
    <property type="entry name" value="PAS_4"/>
    <property type="match status" value="4"/>
</dbReference>
<proteinExistence type="predicted"/>
<dbReference type="OrthoDB" id="9124519at2"/>
<feature type="domain" description="PAC" evidence="9">
    <location>
        <begin position="1089"/>
        <end position="1142"/>
    </location>
</feature>
<keyword evidence="3" id="KW-0597">Phosphoprotein</keyword>
<dbReference type="RefSeq" id="WP_072834989.1">
    <property type="nucleotide sequence ID" value="NZ_FQUU01000006.1"/>
</dbReference>
<dbReference type="EC" id="2.7.13.3" evidence="2"/>